<proteinExistence type="predicted"/>
<reference evidence="1 2" key="2">
    <citation type="journal article" date="2022" name="Mol. Ecol. Resour.">
        <title>The genomes of chicory, endive, great burdock and yacon provide insights into Asteraceae paleo-polyploidization history and plant inulin production.</title>
        <authorList>
            <person name="Fan W."/>
            <person name="Wang S."/>
            <person name="Wang H."/>
            <person name="Wang A."/>
            <person name="Jiang F."/>
            <person name="Liu H."/>
            <person name="Zhao H."/>
            <person name="Xu D."/>
            <person name="Zhang Y."/>
        </authorList>
    </citation>
    <scope>NUCLEOTIDE SEQUENCE [LARGE SCALE GENOMIC DNA]</scope>
    <source>
        <strain evidence="2">cv. Yunnan</strain>
        <tissue evidence="1">Leaves</tissue>
    </source>
</reference>
<dbReference type="Proteomes" id="UP001056120">
    <property type="component" value="Linkage Group LG12"/>
</dbReference>
<keyword evidence="2" id="KW-1185">Reference proteome</keyword>
<organism evidence="1 2">
    <name type="scientific">Smallanthus sonchifolius</name>
    <dbReference type="NCBI Taxonomy" id="185202"/>
    <lineage>
        <taxon>Eukaryota</taxon>
        <taxon>Viridiplantae</taxon>
        <taxon>Streptophyta</taxon>
        <taxon>Embryophyta</taxon>
        <taxon>Tracheophyta</taxon>
        <taxon>Spermatophyta</taxon>
        <taxon>Magnoliopsida</taxon>
        <taxon>eudicotyledons</taxon>
        <taxon>Gunneridae</taxon>
        <taxon>Pentapetalae</taxon>
        <taxon>asterids</taxon>
        <taxon>campanulids</taxon>
        <taxon>Asterales</taxon>
        <taxon>Asteraceae</taxon>
        <taxon>Asteroideae</taxon>
        <taxon>Heliantheae alliance</taxon>
        <taxon>Millerieae</taxon>
        <taxon>Smallanthus</taxon>
    </lineage>
</organism>
<evidence type="ECO:0000313" key="2">
    <source>
        <dbReference type="Proteomes" id="UP001056120"/>
    </source>
</evidence>
<reference evidence="2" key="1">
    <citation type="journal article" date="2022" name="Mol. Ecol. Resour.">
        <title>The genomes of chicory, endive, great burdock and yacon provide insights into Asteraceae palaeo-polyploidization history and plant inulin production.</title>
        <authorList>
            <person name="Fan W."/>
            <person name="Wang S."/>
            <person name="Wang H."/>
            <person name="Wang A."/>
            <person name="Jiang F."/>
            <person name="Liu H."/>
            <person name="Zhao H."/>
            <person name="Xu D."/>
            <person name="Zhang Y."/>
        </authorList>
    </citation>
    <scope>NUCLEOTIDE SEQUENCE [LARGE SCALE GENOMIC DNA]</scope>
    <source>
        <strain evidence="2">cv. Yunnan</strain>
    </source>
</reference>
<evidence type="ECO:0000313" key="1">
    <source>
        <dbReference type="EMBL" id="KAI3796258.1"/>
    </source>
</evidence>
<gene>
    <name evidence="1" type="ORF">L1987_38925</name>
</gene>
<name>A0ACB9HLG5_9ASTR</name>
<comment type="caution">
    <text evidence="1">The sequence shown here is derived from an EMBL/GenBank/DDBJ whole genome shotgun (WGS) entry which is preliminary data.</text>
</comment>
<sequence>MASRSPSSSMLFFGTTGTTDNMELMANSQQDSHLKLSKSLVPAQHNPYLVDSKEQINQHENFGSLMIDPDAEVAIVVSPTTLLDPNRYVCEVCYKGFPRKQNLTLHGRAHNLPFTLKTRTPKDPVPRKVYLCPEPTCVHHNRSHALGDFGGLRKHYLRKHCTEKNYKCDTCCKAYTVESDLRAHSKICGAKKYICHCGCCFSRDYSFAVHQENCDAQEVSAAKYPQTLNIGDNSVKSTQNHSSHIGSVMSHPPTLGNFIGPQISSIQNQSNSYPLISSYQYQLSRFGEDHSSLMTNQHECPQMSDIGLYADLLMDKIPLHNVNPEAMSITGDGSNSFSNGSFMFDHSNSLNLTQAMHNTSQNGMLNHVNVSSDGRSYGHDGCYGYGYGYGYGSGQFDQ</sequence>
<dbReference type="EMBL" id="CM042029">
    <property type="protein sequence ID" value="KAI3796258.1"/>
    <property type="molecule type" value="Genomic_DNA"/>
</dbReference>
<protein>
    <submittedName>
        <fullName evidence="1">Uncharacterized protein</fullName>
    </submittedName>
</protein>
<accession>A0ACB9HLG5</accession>